<feature type="transmembrane region" description="Helical" evidence="1">
    <location>
        <begin position="213"/>
        <end position="238"/>
    </location>
</feature>
<sequence length="280" mass="33513">MQEYMYRKHLRYPIKYLVSIVGFILSIIIETFIISYLRSMQEDFISYFGIALIMILGFLILVIFEFLFLYFIMFRKFKNVSVQLTDLGIVYKNIKGTTFIQYEEIKSIQFPYIKYFGGWTKIKSNKKNIRLTVVLENIEQFMHDLKDILDKKNLSYVYDDKKLYNFRKTATYSDQSWERVYEKIKTISIGYLICMIIAIVYLGFVNYNVSQIIFQLLITLYPLLVFIISEIIFGIKLSKEIKLNKKIITKRNKKFENNVYKYTFIVCGVLNVLILIIWMI</sequence>
<keyword evidence="1" id="KW-1133">Transmembrane helix</keyword>
<feature type="transmembrane region" description="Helical" evidence="1">
    <location>
        <begin position="16"/>
        <end position="38"/>
    </location>
</feature>
<dbReference type="AlphaFoldDB" id="A0A1D7XIZ5"/>
<evidence type="ECO:0000313" key="2">
    <source>
        <dbReference type="EMBL" id="AOR23318.1"/>
    </source>
</evidence>
<feature type="transmembrane region" description="Helical" evidence="1">
    <location>
        <begin position="189"/>
        <end position="207"/>
    </location>
</feature>
<dbReference type="Proteomes" id="UP000094652">
    <property type="component" value="Chromosome"/>
</dbReference>
<reference evidence="3" key="1">
    <citation type="submission" date="2016-09" db="EMBL/GenBank/DDBJ databases">
        <title>Genomics of Clostridium taeniosporum, an organism which forms endospores with ribbon-like appendages.</title>
        <authorList>
            <person name="Walker J.R."/>
        </authorList>
    </citation>
    <scope>NUCLEOTIDE SEQUENCE [LARGE SCALE GENOMIC DNA]</scope>
    <source>
        <strain evidence="3">1/k</strain>
    </source>
</reference>
<dbReference type="EMBL" id="CP017253">
    <property type="protein sequence ID" value="AOR23318.1"/>
    <property type="molecule type" value="Genomic_DNA"/>
</dbReference>
<protein>
    <submittedName>
        <fullName evidence="2">Uncharacterized protein</fullName>
    </submittedName>
</protein>
<dbReference type="OrthoDB" id="1936485at2"/>
<dbReference type="KEGG" id="ctae:BGI42_06040"/>
<evidence type="ECO:0000256" key="1">
    <source>
        <dbReference type="SAM" id="Phobius"/>
    </source>
</evidence>
<feature type="transmembrane region" description="Helical" evidence="1">
    <location>
        <begin position="259"/>
        <end position="279"/>
    </location>
</feature>
<organism evidence="2 3">
    <name type="scientific">Clostridium taeniosporum</name>
    <dbReference type="NCBI Taxonomy" id="394958"/>
    <lineage>
        <taxon>Bacteria</taxon>
        <taxon>Bacillati</taxon>
        <taxon>Bacillota</taxon>
        <taxon>Clostridia</taxon>
        <taxon>Eubacteriales</taxon>
        <taxon>Clostridiaceae</taxon>
        <taxon>Clostridium</taxon>
    </lineage>
</organism>
<keyword evidence="1" id="KW-0812">Transmembrane</keyword>
<accession>A0A1D7XIZ5</accession>
<proteinExistence type="predicted"/>
<evidence type="ECO:0000313" key="3">
    <source>
        <dbReference type="Proteomes" id="UP000094652"/>
    </source>
</evidence>
<dbReference type="RefSeq" id="WP_069679469.1">
    <property type="nucleotide sequence ID" value="NZ_CP017253.2"/>
</dbReference>
<keyword evidence="3" id="KW-1185">Reference proteome</keyword>
<keyword evidence="1" id="KW-0472">Membrane</keyword>
<gene>
    <name evidence="2" type="ORF">BGI42_06040</name>
</gene>
<name>A0A1D7XIZ5_9CLOT</name>
<feature type="transmembrane region" description="Helical" evidence="1">
    <location>
        <begin position="44"/>
        <end position="72"/>
    </location>
</feature>